<keyword evidence="3" id="KW-0479">Metal-binding</keyword>
<evidence type="ECO:0000313" key="8">
    <source>
        <dbReference type="Proteomes" id="UP001295740"/>
    </source>
</evidence>
<protein>
    <submittedName>
        <fullName evidence="7">Uu.00g000540.m01.CDS01</fullName>
    </submittedName>
</protein>
<sequence>MENRSLANHVARLMELLPRDGTTVDLMPLFGRLSLDTASEFIFSKSLGALISPDAHKDFMDTFFYA</sequence>
<accession>A0AAI8YIE9</accession>
<evidence type="ECO:0000313" key="7">
    <source>
        <dbReference type="EMBL" id="CAJ2505924.1"/>
    </source>
</evidence>
<organism evidence="7 8">
    <name type="scientific">Anthostomella pinea</name>
    <dbReference type="NCBI Taxonomy" id="933095"/>
    <lineage>
        <taxon>Eukaryota</taxon>
        <taxon>Fungi</taxon>
        <taxon>Dikarya</taxon>
        <taxon>Ascomycota</taxon>
        <taxon>Pezizomycotina</taxon>
        <taxon>Sordariomycetes</taxon>
        <taxon>Xylariomycetidae</taxon>
        <taxon>Xylariales</taxon>
        <taxon>Xylariaceae</taxon>
        <taxon>Anthostomella</taxon>
    </lineage>
</organism>
<name>A0AAI8YIE9_9PEZI</name>
<comment type="cofactor">
    <cofactor evidence="1">
        <name>heme</name>
        <dbReference type="ChEBI" id="CHEBI:30413"/>
    </cofactor>
</comment>
<evidence type="ECO:0000256" key="1">
    <source>
        <dbReference type="ARBA" id="ARBA00001971"/>
    </source>
</evidence>
<evidence type="ECO:0000256" key="3">
    <source>
        <dbReference type="ARBA" id="ARBA00022723"/>
    </source>
</evidence>
<keyword evidence="8" id="KW-1185">Reference proteome</keyword>
<dbReference type="PANTHER" id="PTHR24287">
    <property type="entry name" value="P450, PUTATIVE (EUROFUNG)-RELATED"/>
    <property type="match status" value="1"/>
</dbReference>
<dbReference type="InterPro" id="IPR047146">
    <property type="entry name" value="Cyt_P450_E_CYP52_fungi"/>
</dbReference>
<comment type="similarity">
    <text evidence="2">Belongs to the cytochrome P450 family.</text>
</comment>
<evidence type="ECO:0000256" key="2">
    <source>
        <dbReference type="ARBA" id="ARBA00010617"/>
    </source>
</evidence>
<dbReference type="SUPFAM" id="SSF48264">
    <property type="entry name" value="Cytochrome P450"/>
    <property type="match status" value="1"/>
</dbReference>
<dbReference type="InterPro" id="IPR036396">
    <property type="entry name" value="Cyt_P450_sf"/>
</dbReference>
<evidence type="ECO:0000256" key="6">
    <source>
        <dbReference type="ARBA" id="ARBA00023033"/>
    </source>
</evidence>
<comment type="caution">
    <text evidence="7">The sequence shown here is derived from an EMBL/GenBank/DDBJ whole genome shotgun (WGS) entry which is preliminary data.</text>
</comment>
<dbReference type="GO" id="GO:0004497">
    <property type="term" value="F:monooxygenase activity"/>
    <property type="evidence" value="ECO:0007669"/>
    <property type="project" value="UniProtKB-KW"/>
</dbReference>
<keyword evidence="4" id="KW-0560">Oxidoreductase</keyword>
<reference evidence="7" key="1">
    <citation type="submission" date="2023-10" db="EMBL/GenBank/DDBJ databases">
        <authorList>
            <person name="Hackl T."/>
        </authorList>
    </citation>
    <scope>NUCLEOTIDE SEQUENCE</scope>
</reference>
<gene>
    <name evidence="7" type="ORF">KHLLAP_LOCUS6392</name>
</gene>
<proteinExistence type="inferred from homology"/>
<keyword evidence="6" id="KW-0503">Monooxygenase</keyword>
<dbReference type="GO" id="GO:0016705">
    <property type="term" value="F:oxidoreductase activity, acting on paired donors, with incorporation or reduction of molecular oxygen"/>
    <property type="evidence" value="ECO:0007669"/>
    <property type="project" value="InterPro"/>
</dbReference>
<dbReference type="Gene3D" id="1.10.630.10">
    <property type="entry name" value="Cytochrome P450"/>
    <property type="match status" value="1"/>
</dbReference>
<dbReference type="AlphaFoldDB" id="A0AAI8YIE9"/>
<dbReference type="GO" id="GO:0020037">
    <property type="term" value="F:heme binding"/>
    <property type="evidence" value="ECO:0007669"/>
    <property type="project" value="InterPro"/>
</dbReference>
<keyword evidence="5" id="KW-0408">Iron</keyword>
<dbReference type="PANTHER" id="PTHR24287:SF19">
    <property type="entry name" value="CYTOCHROME P450"/>
    <property type="match status" value="1"/>
</dbReference>
<evidence type="ECO:0000256" key="5">
    <source>
        <dbReference type="ARBA" id="ARBA00023004"/>
    </source>
</evidence>
<evidence type="ECO:0000256" key="4">
    <source>
        <dbReference type="ARBA" id="ARBA00023002"/>
    </source>
</evidence>
<dbReference type="GO" id="GO:0005506">
    <property type="term" value="F:iron ion binding"/>
    <property type="evidence" value="ECO:0007669"/>
    <property type="project" value="InterPro"/>
</dbReference>
<dbReference type="EMBL" id="CAUWAG010000008">
    <property type="protein sequence ID" value="CAJ2505924.1"/>
    <property type="molecule type" value="Genomic_DNA"/>
</dbReference>
<dbReference type="Proteomes" id="UP001295740">
    <property type="component" value="Unassembled WGS sequence"/>
</dbReference>